<dbReference type="Proteomes" id="UP000596742">
    <property type="component" value="Unassembled WGS sequence"/>
</dbReference>
<evidence type="ECO:0000313" key="3">
    <source>
        <dbReference type="EMBL" id="VDI78504.1"/>
    </source>
</evidence>
<evidence type="ECO:0000256" key="1">
    <source>
        <dbReference type="SAM" id="MobiDB-lite"/>
    </source>
</evidence>
<evidence type="ECO:0000313" key="4">
    <source>
        <dbReference type="Proteomes" id="UP000596742"/>
    </source>
</evidence>
<keyword evidence="2" id="KW-0732">Signal</keyword>
<proteinExistence type="predicted"/>
<dbReference type="OrthoDB" id="10410379at2759"/>
<keyword evidence="4" id="KW-1185">Reference proteome</keyword>
<accession>A0A8B6HEH2</accession>
<gene>
    <name evidence="3" type="ORF">MGAL_10B053068</name>
</gene>
<reference evidence="3" key="1">
    <citation type="submission" date="2018-11" db="EMBL/GenBank/DDBJ databases">
        <authorList>
            <person name="Alioto T."/>
            <person name="Alioto T."/>
        </authorList>
    </citation>
    <scope>NUCLEOTIDE SEQUENCE</scope>
</reference>
<comment type="caution">
    <text evidence="3">The sequence shown here is derived from an EMBL/GenBank/DDBJ whole genome shotgun (WGS) entry which is preliminary data.</text>
</comment>
<feature type="region of interest" description="Disordered" evidence="1">
    <location>
        <begin position="236"/>
        <end position="272"/>
    </location>
</feature>
<sequence length="331" mass="37957">MERACSIAVLLCTTFVCIAKSRTFNEYIGMSPEHRMQQIDYPRLVRRPPMERKELVRLLIDPEEPDMIWPPIDRPRRPPTDSSTTRSTINQQPPVSLEHPLDLAFIMDTTGSGQYVHMRNPYQLIDVIIGGAEEELSLNKFTSEVKNEVEKYVDRGEEVDEMVIAQTIYQRLNTQGVKSKHLTKNSKALEGPSVTAKLLADLSSMADVRGQLGNDINSKRRGHGRRLKTTRVHYGRPPMKREDKTTRYVSSSDRRRGSSYAHLRSSRPKPEFHKSSYVVRSRYVSYKYVKKGHSGALSHVKPSREKFSTVESSVSLDQIERLVKKETSRLK</sequence>
<feature type="region of interest" description="Disordered" evidence="1">
    <location>
        <begin position="67"/>
        <end position="93"/>
    </location>
</feature>
<protein>
    <submittedName>
        <fullName evidence="3">Uncharacterized protein</fullName>
    </submittedName>
</protein>
<feature type="compositionally biased region" description="Low complexity" evidence="1">
    <location>
        <begin position="80"/>
        <end position="89"/>
    </location>
</feature>
<feature type="chain" id="PRO_5032788973" evidence="2">
    <location>
        <begin position="20"/>
        <end position="331"/>
    </location>
</feature>
<feature type="signal peptide" evidence="2">
    <location>
        <begin position="1"/>
        <end position="19"/>
    </location>
</feature>
<name>A0A8B6HEH2_MYTGA</name>
<organism evidence="3 4">
    <name type="scientific">Mytilus galloprovincialis</name>
    <name type="common">Mediterranean mussel</name>
    <dbReference type="NCBI Taxonomy" id="29158"/>
    <lineage>
        <taxon>Eukaryota</taxon>
        <taxon>Metazoa</taxon>
        <taxon>Spiralia</taxon>
        <taxon>Lophotrochozoa</taxon>
        <taxon>Mollusca</taxon>
        <taxon>Bivalvia</taxon>
        <taxon>Autobranchia</taxon>
        <taxon>Pteriomorphia</taxon>
        <taxon>Mytilida</taxon>
        <taxon>Mytiloidea</taxon>
        <taxon>Mytilidae</taxon>
        <taxon>Mytilinae</taxon>
        <taxon>Mytilus</taxon>
    </lineage>
</organism>
<feature type="compositionally biased region" description="Basic and acidic residues" evidence="1">
    <location>
        <begin position="239"/>
        <end position="256"/>
    </location>
</feature>
<dbReference type="AlphaFoldDB" id="A0A8B6HEH2"/>
<dbReference type="EMBL" id="UYJE01009974">
    <property type="protein sequence ID" value="VDI78504.1"/>
    <property type="molecule type" value="Genomic_DNA"/>
</dbReference>
<evidence type="ECO:0000256" key="2">
    <source>
        <dbReference type="SAM" id="SignalP"/>
    </source>
</evidence>